<evidence type="ECO:0000313" key="11">
    <source>
        <dbReference type="EMBL" id="CAF1085606.1"/>
    </source>
</evidence>
<dbReference type="GO" id="GO:0030007">
    <property type="term" value="P:intracellular potassium ion homeostasis"/>
    <property type="evidence" value="ECO:0007669"/>
    <property type="project" value="TreeGrafter"/>
</dbReference>
<comment type="caution">
    <text evidence="12">The sequence shown here is derived from an EMBL/GenBank/DDBJ whole genome shotgun (WGS) entry which is preliminary data.</text>
</comment>
<evidence type="ECO:0000313" key="12">
    <source>
        <dbReference type="EMBL" id="CAF4076564.1"/>
    </source>
</evidence>
<dbReference type="GO" id="GO:0005886">
    <property type="term" value="C:plasma membrane"/>
    <property type="evidence" value="ECO:0007669"/>
    <property type="project" value="UniProtKB-SubCell"/>
</dbReference>
<dbReference type="InterPro" id="IPR023299">
    <property type="entry name" value="ATPase_P-typ_cyto_dom_N"/>
</dbReference>
<dbReference type="SFLD" id="SFLDG00002">
    <property type="entry name" value="C1.7:_P-type_atpase_like"/>
    <property type="match status" value="1"/>
</dbReference>
<dbReference type="EMBL" id="CAJNOE010000246">
    <property type="protein sequence ID" value="CAF1085606.1"/>
    <property type="molecule type" value="Genomic_DNA"/>
</dbReference>
<name>A0A819TCG0_9BILA</name>
<dbReference type="SFLD" id="SFLDF00027">
    <property type="entry name" value="p-type_atpase"/>
    <property type="match status" value="1"/>
</dbReference>
<evidence type="ECO:0000256" key="7">
    <source>
        <dbReference type="ARBA" id="ARBA00022989"/>
    </source>
</evidence>
<organism evidence="12 13">
    <name type="scientific">Adineta steineri</name>
    <dbReference type="NCBI Taxonomy" id="433720"/>
    <lineage>
        <taxon>Eukaryota</taxon>
        <taxon>Metazoa</taxon>
        <taxon>Spiralia</taxon>
        <taxon>Gnathifera</taxon>
        <taxon>Rotifera</taxon>
        <taxon>Eurotatoria</taxon>
        <taxon>Bdelloidea</taxon>
        <taxon>Adinetida</taxon>
        <taxon>Adinetidae</taxon>
        <taxon>Adineta</taxon>
    </lineage>
</organism>
<keyword evidence="8 9" id="KW-0472">Membrane</keyword>
<keyword evidence="7 9" id="KW-1133">Transmembrane helix</keyword>
<dbReference type="SUPFAM" id="SSF56784">
    <property type="entry name" value="HAD-like"/>
    <property type="match status" value="1"/>
</dbReference>
<feature type="transmembrane region" description="Helical" evidence="9">
    <location>
        <begin position="741"/>
        <end position="762"/>
    </location>
</feature>
<evidence type="ECO:0000256" key="8">
    <source>
        <dbReference type="ARBA" id="ARBA00023136"/>
    </source>
</evidence>
<dbReference type="GO" id="GO:0005524">
    <property type="term" value="F:ATP binding"/>
    <property type="evidence" value="ECO:0007669"/>
    <property type="project" value="UniProtKB-KW"/>
</dbReference>
<dbReference type="Pfam" id="PF00689">
    <property type="entry name" value="Cation_ATPase_C"/>
    <property type="match status" value="1"/>
</dbReference>
<dbReference type="PRINTS" id="PR00120">
    <property type="entry name" value="HATPASE"/>
</dbReference>
<dbReference type="PANTHER" id="PTHR43294:SF21">
    <property type="entry name" value="CATION TRANSPORTING ATPASE"/>
    <property type="match status" value="1"/>
</dbReference>
<dbReference type="SFLD" id="SFLDS00003">
    <property type="entry name" value="Haloacid_Dehalogenase"/>
    <property type="match status" value="1"/>
</dbReference>
<evidence type="ECO:0000256" key="9">
    <source>
        <dbReference type="SAM" id="Phobius"/>
    </source>
</evidence>
<feature type="transmembrane region" description="Helical" evidence="9">
    <location>
        <begin position="713"/>
        <end position="735"/>
    </location>
</feature>
<dbReference type="InterPro" id="IPR001757">
    <property type="entry name" value="P_typ_ATPase"/>
</dbReference>
<dbReference type="PANTHER" id="PTHR43294">
    <property type="entry name" value="SODIUM/POTASSIUM-TRANSPORTING ATPASE SUBUNIT ALPHA"/>
    <property type="match status" value="1"/>
</dbReference>
<dbReference type="InterPro" id="IPR050510">
    <property type="entry name" value="Cation_transp_ATPase_P-type"/>
</dbReference>
<gene>
    <name evidence="11" type="ORF">IZO911_LOCUS22204</name>
    <name evidence="12" type="ORF">KXQ929_LOCUS33078</name>
</gene>
<dbReference type="SUPFAM" id="SSF81653">
    <property type="entry name" value="Calcium ATPase, transduction domain A"/>
    <property type="match status" value="1"/>
</dbReference>
<dbReference type="Proteomes" id="UP000663860">
    <property type="component" value="Unassembled WGS sequence"/>
</dbReference>
<dbReference type="Gene3D" id="3.40.50.1000">
    <property type="entry name" value="HAD superfamily/HAD-like"/>
    <property type="match status" value="1"/>
</dbReference>
<keyword evidence="3 9" id="KW-0812">Transmembrane</keyword>
<dbReference type="PROSITE" id="PS00154">
    <property type="entry name" value="ATPASE_E1_E2"/>
    <property type="match status" value="1"/>
</dbReference>
<evidence type="ECO:0000259" key="10">
    <source>
        <dbReference type="Pfam" id="PF00689"/>
    </source>
</evidence>
<dbReference type="Proteomes" id="UP000663868">
    <property type="component" value="Unassembled WGS sequence"/>
</dbReference>
<dbReference type="InterPro" id="IPR036412">
    <property type="entry name" value="HAD-like_sf"/>
</dbReference>
<keyword evidence="4" id="KW-0547">Nucleotide-binding</keyword>
<keyword evidence="5" id="KW-0067">ATP-binding</keyword>
<protein>
    <recommendedName>
        <fullName evidence="10">Cation-transporting P-type ATPase C-terminal domain-containing protein</fullName>
    </recommendedName>
</protein>
<feature type="transmembrane region" description="Helical" evidence="9">
    <location>
        <begin position="823"/>
        <end position="841"/>
    </location>
</feature>
<dbReference type="Pfam" id="PF08282">
    <property type="entry name" value="Hydrolase_3"/>
    <property type="match status" value="1"/>
</dbReference>
<dbReference type="GO" id="GO:1902600">
    <property type="term" value="P:proton transmembrane transport"/>
    <property type="evidence" value="ECO:0007669"/>
    <property type="project" value="TreeGrafter"/>
</dbReference>
<comment type="subcellular location">
    <subcellularLocation>
        <location evidence="1">Cell membrane</location>
        <topology evidence="1">Multi-pass membrane protein</topology>
    </subcellularLocation>
</comment>
<evidence type="ECO:0000256" key="4">
    <source>
        <dbReference type="ARBA" id="ARBA00022741"/>
    </source>
</evidence>
<dbReference type="PROSITE" id="PS01229">
    <property type="entry name" value="COF_2"/>
    <property type="match status" value="1"/>
</dbReference>
<dbReference type="GO" id="GO:1990573">
    <property type="term" value="P:potassium ion import across plasma membrane"/>
    <property type="evidence" value="ECO:0007669"/>
    <property type="project" value="TreeGrafter"/>
</dbReference>
<dbReference type="GO" id="GO:0006883">
    <property type="term" value="P:intracellular sodium ion homeostasis"/>
    <property type="evidence" value="ECO:0007669"/>
    <property type="project" value="TreeGrafter"/>
</dbReference>
<dbReference type="PRINTS" id="PR00119">
    <property type="entry name" value="CATATPASE"/>
</dbReference>
<keyword evidence="6" id="KW-1278">Translocase</keyword>
<dbReference type="GO" id="GO:0016887">
    <property type="term" value="F:ATP hydrolysis activity"/>
    <property type="evidence" value="ECO:0007669"/>
    <property type="project" value="InterPro"/>
</dbReference>
<evidence type="ECO:0000256" key="5">
    <source>
        <dbReference type="ARBA" id="ARBA00022840"/>
    </source>
</evidence>
<dbReference type="InterPro" id="IPR023298">
    <property type="entry name" value="ATPase_P-typ_TM_dom_sf"/>
</dbReference>
<feature type="transmembrane region" description="Helical" evidence="9">
    <location>
        <begin position="99"/>
        <end position="120"/>
    </location>
</feature>
<dbReference type="EMBL" id="CAJOBB010004150">
    <property type="protein sequence ID" value="CAF4076564.1"/>
    <property type="molecule type" value="Genomic_DNA"/>
</dbReference>
<dbReference type="GO" id="GO:0036376">
    <property type="term" value="P:sodium ion export across plasma membrane"/>
    <property type="evidence" value="ECO:0007669"/>
    <property type="project" value="TreeGrafter"/>
</dbReference>
<proteinExistence type="predicted"/>
<evidence type="ECO:0000313" key="13">
    <source>
        <dbReference type="Proteomes" id="UP000663868"/>
    </source>
</evidence>
<feature type="domain" description="Cation-transporting P-type ATPase C-terminal" evidence="10">
    <location>
        <begin position="748"/>
        <end position="808"/>
    </location>
</feature>
<dbReference type="SUPFAM" id="SSF81665">
    <property type="entry name" value="Calcium ATPase, transmembrane domain M"/>
    <property type="match status" value="1"/>
</dbReference>
<dbReference type="InterPro" id="IPR008250">
    <property type="entry name" value="ATPase_P-typ_transduc_dom_A_sf"/>
</dbReference>
<dbReference type="Pfam" id="PF13246">
    <property type="entry name" value="Cation_ATPase"/>
    <property type="match status" value="1"/>
</dbReference>
<dbReference type="InterPro" id="IPR044492">
    <property type="entry name" value="P_typ_ATPase_HD_dom"/>
</dbReference>
<sequence>MGDVLLADYRFLTCEGLKINSAELTGGTKPITVTVHCTNQTLMESTNIEFYSSFVEQGMGEAIVIATGDNTILGKMSGTTTKDNSSNEITNLHREVNRFVLFVIVADIISIIILWITWLGWLNYSHPTFITLTGNILNSIGVIVSFLPVGLPSAITLALVIVAKRLSQQRILGKSLQIVESFNSVSVITTDKTGTLTENKLVVNEIFWDTDSEYKIIENEENKSAANMTIPHTIRRLSVGPFRVPQHSTAKVYPSVETPSFALNNQENRSRVDVFDDLILGAALCNNAKTSLVKDVQRKHGIRKRNSEIQVIGDPVDIALYNLCVYEFRLEIDEIRCLNPRLRSLPFNSKNKFMITANRLEWEKSTILMTMKGAPEVIIQYCSSYKNNDGQILPLTIEVKQKLLHRQEMLSKNGYRVIAMSQQKLTKMRYDQLMQRYEEKQRSGIIFNQDFNGFPTENYCFLGFFSLFDSPRFDVPDSILKIRQAHIRIAMITGDHPTTATAVARQVNIFSEEISKRNGIDTFQIDENDNNHSVFRLCRNEILLQEHTRGIITPFHFGSKATTTIEKQPSWYKRWYSLCRAQFSEPKPIFYKEKEKEKIPYALVMTGSQIGYMDDFMWNWVLSHQELVFARTSPEQKLQIIMEFQRRGETVAAIGDGTNDAPSLKYADVGIAMQSGTNVSKEASDMILLDNNFSSIISAIETGRLLADNLKKVVIYLLPAGSWSEFWPIIFNMWFGIPLSLSAFLATILCVLNDLIISLALASEKPETEIMSRPPSNRKNDHLLNMKLLVHAYLFIAIMASISIVLIFTQVTWFSEIFSTAPVPAKYVMPTIGFGISWLVIDELRKLCVRKFPHSIIAKIAW</sequence>
<dbReference type="InterPro" id="IPR006068">
    <property type="entry name" value="ATPase_P-typ_cation-transptr_C"/>
</dbReference>
<reference evidence="12" key="1">
    <citation type="submission" date="2021-02" db="EMBL/GenBank/DDBJ databases">
        <authorList>
            <person name="Nowell W R."/>
        </authorList>
    </citation>
    <scope>NUCLEOTIDE SEQUENCE</scope>
</reference>
<dbReference type="AlphaFoldDB" id="A0A819TCG0"/>
<evidence type="ECO:0000256" key="1">
    <source>
        <dbReference type="ARBA" id="ARBA00004651"/>
    </source>
</evidence>
<accession>A0A819TCG0</accession>
<dbReference type="InterPro" id="IPR023214">
    <property type="entry name" value="HAD_sf"/>
</dbReference>
<feature type="transmembrane region" description="Helical" evidence="9">
    <location>
        <begin position="788"/>
        <end position="811"/>
    </location>
</feature>
<keyword evidence="2" id="KW-1003">Cell membrane</keyword>
<dbReference type="Gene3D" id="1.20.1110.10">
    <property type="entry name" value="Calcium-transporting ATPase, transmembrane domain"/>
    <property type="match status" value="3"/>
</dbReference>
<dbReference type="NCBIfam" id="TIGR01494">
    <property type="entry name" value="ATPase_P-type"/>
    <property type="match status" value="1"/>
</dbReference>
<dbReference type="GO" id="GO:0005391">
    <property type="term" value="F:P-type sodium:potassium-exchanging transporter activity"/>
    <property type="evidence" value="ECO:0007669"/>
    <property type="project" value="TreeGrafter"/>
</dbReference>
<dbReference type="InterPro" id="IPR018303">
    <property type="entry name" value="ATPase_P-typ_P_site"/>
</dbReference>
<evidence type="ECO:0000256" key="2">
    <source>
        <dbReference type="ARBA" id="ARBA00022475"/>
    </source>
</evidence>
<evidence type="ECO:0000256" key="3">
    <source>
        <dbReference type="ARBA" id="ARBA00022692"/>
    </source>
</evidence>
<dbReference type="Gene3D" id="3.40.1110.10">
    <property type="entry name" value="Calcium-transporting ATPase, cytoplasmic domain N"/>
    <property type="match status" value="1"/>
</dbReference>
<feature type="transmembrane region" description="Helical" evidence="9">
    <location>
        <begin position="140"/>
        <end position="162"/>
    </location>
</feature>
<dbReference type="SUPFAM" id="SSF81660">
    <property type="entry name" value="Metal cation-transporting ATPase, ATP-binding domain N"/>
    <property type="match status" value="1"/>
</dbReference>
<evidence type="ECO:0000256" key="6">
    <source>
        <dbReference type="ARBA" id="ARBA00022967"/>
    </source>
</evidence>